<keyword evidence="3" id="KW-1185">Reference proteome</keyword>
<accession>A0A511WWR8</accession>
<comment type="caution">
    <text evidence="2">The sequence shown here is derived from an EMBL/GenBank/DDBJ whole genome shotgun (WGS) entry which is preliminary data.</text>
</comment>
<gene>
    <name evidence="2" type="ORF">HFA01_20940</name>
</gene>
<evidence type="ECO:0000313" key="3">
    <source>
        <dbReference type="Proteomes" id="UP000321886"/>
    </source>
</evidence>
<reference evidence="2 3" key="1">
    <citation type="submission" date="2019-07" db="EMBL/GenBank/DDBJ databases">
        <title>Whole genome shotgun sequence of Halobacillus faecis NBRC 103569.</title>
        <authorList>
            <person name="Hosoyama A."/>
            <person name="Uohara A."/>
            <person name="Ohji S."/>
            <person name="Ichikawa N."/>
        </authorList>
    </citation>
    <scope>NUCLEOTIDE SEQUENCE [LARGE SCALE GENOMIC DNA]</scope>
    <source>
        <strain evidence="2 3">NBRC 103569</strain>
    </source>
</reference>
<protein>
    <recommendedName>
        <fullName evidence="1">GT-D fold-like domain-containing protein</fullName>
    </recommendedName>
</protein>
<sequence length="296" mass="32782">MTYSFTKDQWESLYKVGYPGNWDIGTLAAEAIYRGGEGLVKNHLKDGQYLPYNLEDIIEAGLTQLSKEIITLKTPAEVYAQVLKALSEKKGLSVIRLGDGEVLALAHDILVSSEEINKNGKLQYALGGFTVPNHEKRDLLIGNLLKADIVGIPEARYPTYQRLFNSLAKKIHLPIGEICFTSSLINYEMNEKTNCFHHLLSQHRVLLIGNQADEGKEFIEAKGYHSVVGAIPVPDISSVPGVLEKASQFEFDVALVSAGIPANLICVELAKQKKVALDFGHLLDWYIKGYRVINKG</sequence>
<dbReference type="NCBIfam" id="NF040628">
    <property type="entry name" value="GT-D_rel"/>
    <property type="match status" value="1"/>
</dbReference>
<evidence type="ECO:0000259" key="1">
    <source>
        <dbReference type="Pfam" id="PF22882"/>
    </source>
</evidence>
<dbReference type="Pfam" id="PF22882">
    <property type="entry name" value="GT-D-like"/>
    <property type="match status" value="1"/>
</dbReference>
<name>A0A511WWR8_9BACI</name>
<organism evidence="2 3">
    <name type="scientific">Halobacillus faecis</name>
    <dbReference type="NCBI Taxonomy" id="360184"/>
    <lineage>
        <taxon>Bacteria</taxon>
        <taxon>Bacillati</taxon>
        <taxon>Bacillota</taxon>
        <taxon>Bacilli</taxon>
        <taxon>Bacillales</taxon>
        <taxon>Bacillaceae</taxon>
        <taxon>Halobacillus</taxon>
    </lineage>
</organism>
<dbReference type="Proteomes" id="UP000321886">
    <property type="component" value="Unassembled WGS sequence"/>
</dbReference>
<dbReference type="InterPro" id="IPR049785">
    <property type="entry name" value="GT-D-like_firm"/>
</dbReference>
<feature type="domain" description="GT-D fold-like" evidence="1">
    <location>
        <begin position="74"/>
        <end position="285"/>
    </location>
</feature>
<dbReference type="OrthoDB" id="2655332at2"/>
<dbReference type="EMBL" id="BJYD01000018">
    <property type="protein sequence ID" value="GEN53832.1"/>
    <property type="molecule type" value="Genomic_DNA"/>
</dbReference>
<evidence type="ECO:0000313" key="2">
    <source>
        <dbReference type="EMBL" id="GEN53832.1"/>
    </source>
</evidence>
<proteinExistence type="predicted"/>
<dbReference type="AlphaFoldDB" id="A0A511WWR8"/>
<dbReference type="InterPro" id="IPR055171">
    <property type="entry name" value="GT-D-like"/>
</dbReference>
<dbReference type="RefSeq" id="WP_146815901.1">
    <property type="nucleotide sequence ID" value="NZ_BJYD01000018.1"/>
</dbReference>